<dbReference type="GO" id="GO:0004181">
    <property type="term" value="F:metallocarboxypeptidase activity"/>
    <property type="evidence" value="ECO:0007669"/>
    <property type="project" value="InterPro"/>
</dbReference>
<evidence type="ECO:0000313" key="10">
    <source>
        <dbReference type="EMBL" id="OHA41370.1"/>
    </source>
</evidence>
<dbReference type="AlphaFoldDB" id="A0A1G2NZ70"/>
<name>A0A1G2NZ70_9BACT</name>
<dbReference type="EMBL" id="MHSK01000035">
    <property type="protein sequence ID" value="OHA41370.1"/>
    <property type="molecule type" value="Genomic_DNA"/>
</dbReference>
<evidence type="ECO:0000259" key="9">
    <source>
        <dbReference type="PROSITE" id="PS52035"/>
    </source>
</evidence>
<evidence type="ECO:0000256" key="1">
    <source>
        <dbReference type="ARBA" id="ARBA00001947"/>
    </source>
</evidence>
<dbReference type="Gene3D" id="3.40.630.10">
    <property type="entry name" value="Zn peptidases"/>
    <property type="match status" value="1"/>
</dbReference>
<proteinExistence type="inferred from homology"/>
<comment type="cofactor">
    <cofactor evidence="1">
        <name>Zn(2+)</name>
        <dbReference type="ChEBI" id="CHEBI:29105"/>
    </cofactor>
</comment>
<dbReference type="InterPro" id="IPR000834">
    <property type="entry name" value="Peptidase_M14"/>
</dbReference>
<evidence type="ECO:0000256" key="7">
    <source>
        <dbReference type="PROSITE-ProRule" id="PRU01379"/>
    </source>
</evidence>
<evidence type="ECO:0000256" key="6">
    <source>
        <dbReference type="ARBA" id="ARBA00023049"/>
    </source>
</evidence>
<feature type="transmembrane region" description="Helical" evidence="8">
    <location>
        <begin position="5"/>
        <end position="21"/>
    </location>
</feature>
<gene>
    <name evidence="10" type="ORF">A3G52_04975</name>
</gene>
<reference evidence="10 11" key="1">
    <citation type="journal article" date="2016" name="Nat. Commun.">
        <title>Thousands of microbial genomes shed light on interconnected biogeochemical processes in an aquifer system.</title>
        <authorList>
            <person name="Anantharaman K."/>
            <person name="Brown C.T."/>
            <person name="Hug L.A."/>
            <person name="Sharon I."/>
            <person name="Castelle C.J."/>
            <person name="Probst A.J."/>
            <person name="Thomas B.C."/>
            <person name="Singh A."/>
            <person name="Wilkins M.J."/>
            <person name="Karaoz U."/>
            <person name="Brodie E.L."/>
            <person name="Williams K.H."/>
            <person name="Hubbard S.S."/>
            <person name="Banfield J.F."/>
        </authorList>
    </citation>
    <scope>NUCLEOTIDE SEQUENCE [LARGE SCALE GENOMIC DNA]</scope>
</reference>
<comment type="caution">
    <text evidence="10">The sequence shown here is derived from an EMBL/GenBank/DDBJ whole genome shotgun (WGS) entry which is preliminary data.</text>
</comment>
<dbReference type="PANTHER" id="PTHR11705">
    <property type="entry name" value="PROTEASE FAMILY M14 CARBOXYPEPTIDASE A,B"/>
    <property type="match status" value="1"/>
</dbReference>
<keyword evidence="8" id="KW-0812">Transmembrane</keyword>
<dbReference type="PROSITE" id="PS52035">
    <property type="entry name" value="PEPTIDASE_M14"/>
    <property type="match status" value="1"/>
</dbReference>
<keyword evidence="8" id="KW-1133">Transmembrane helix</keyword>
<organism evidence="10 11">
    <name type="scientific">Candidatus Taylorbacteria bacterium RIFCSPLOWO2_12_FULL_43_20</name>
    <dbReference type="NCBI Taxonomy" id="1802332"/>
    <lineage>
        <taxon>Bacteria</taxon>
        <taxon>Candidatus Tayloriibacteriota</taxon>
    </lineage>
</organism>
<dbReference type="GO" id="GO:0008270">
    <property type="term" value="F:zinc ion binding"/>
    <property type="evidence" value="ECO:0007669"/>
    <property type="project" value="InterPro"/>
</dbReference>
<evidence type="ECO:0000313" key="11">
    <source>
        <dbReference type="Proteomes" id="UP000177269"/>
    </source>
</evidence>
<dbReference type="SMART" id="SM00631">
    <property type="entry name" value="Zn_pept"/>
    <property type="match status" value="1"/>
</dbReference>
<keyword evidence="5" id="KW-0862">Zinc</keyword>
<keyword evidence="3" id="KW-0645">Protease</keyword>
<dbReference type="SUPFAM" id="SSF53187">
    <property type="entry name" value="Zn-dependent exopeptidases"/>
    <property type="match status" value="1"/>
</dbReference>
<evidence type="ECO:0000256" key="8">
    <source>
        <dbReference type="SAM" id="Phobius"/>
    </source>
</evidence>
<keyword evidence="4" id="KW-0378">Hydrolase</keyword>
<comment type="caution">
    <text evidence="7">Lacks conserved residue(s) required for the propagation of feature annotation.</text>
</comment>
<feature type="domain" description="Peptidase M14" evidence="9">
    <location>
        <begin position="37"/>
        <end position="305"/>
    </location>
</feature>
<keyword evidence="8" id="KW-0472">Membrane</keyword>
<dbReference type="GO" id="GO:0006508">
    <property type="term" value="P:proteolysis"/>
    <property type="evidence" value="ECO:0007669"/>
    <property type="project" value="UniProtKB-KW"/>
</dbReference>
<dbReference type="GO" id="GO:0005615">
    <property type="term" value="C:extracellular space"/>
    <property type="evidence" value="ECO:0007669"/>
    <property type="project" value="TreeGrafter"/>
</dbReference>
<accession>A0A1G2NZ70</accession>
<protein>
    <recommendedName>
        <fullName evidence="9">Peptidase M14 domain-containing protein</fullName>
    </recommendedName>
</protein>
<evidence type="ECO:0000256" key="3">
    <source>
        <dbReference type="ARBA" id="ARBA00022670"/>
    </source>
</evidence>
<dbReference type="Proteomes" id="UP000177269">
    <property type="component" value="Unassembled WGS sequence"/>
</dbReference>
<evidence type="ECO:0000256" key="5">
    <source>
        <dbReference type="ARBA" id="ARBA00022833"/>
    </source>
</evidence>
<keyword evidence="6" id="KW-0482">Metalloprotease</keyword>
<sequence>MKKYIVILIVIIAAAGIYFFTRGSSSNIEVNQGENLTPTANGEVDIDTARREPDEADKIGEKETVLGKSVQEREIIAYNYGDGDRKLLFIGGIHGGYSWNTALVAYELMDYLEKNPNAVPDNIKVTVVPVLNPDGLNKIVGTSGVFAKADVKLSGEATVPGRFNANNVDLNRNFDCDWQSEGVWQSQSVDGGSQPFSEPESQAIKNYIETNEPNAVVVWYSAAGGVYASSCHNDVLPETDTILNTYSKASGYKAYKNFDYYAITGDMVNWLAKNNIPAISVLLTTHADTEWSKNRAGVDALMKYYAEKASE</sequence>
<comment type="similarity">
    <text evidence="2 7">Belongs to the peptidase M14 family.</text>
</comment>
<dbReference type="Pfam" id="PF00246">
    <property type="entry name" value="Peptidase_M14"/>
    <property type="match status" value="1"/>
</dbReference>
<evidence type="ECO:0000256" key="2">
    <source>
        <dbReference type="ARBA" id="ARBA00005988"/>
    </source>
</evidence>
<evidence type="ECO:0000256" key="4">
    <source>
        <dbReference type="ARBA" id="ARBA00022801"/>
    </source>
</evidence>
<dbReference type="PANTHER" id="PTHR11705:SF143">
    <property type="entry name" value="SLL0236 PROTEIN"/>
    <property type="match status" value="1"/>
</dbReference>